<dbReference type="EMBL" id="KQ086141">
    <property type="protein sequence ID" value="KLO07397.1"/>
    <property type="molecule type" value="Genomic_DNA"/>
</dbReference>
<evidence type="ECO:0000256" key="1">
    <source>
        <dbReference type="SAM" id="MobiDB-lite"/>
    </source>
</evidence>
<name>A0A0H2R7T1_9AGAM</name>
<accession>A0A0H2R7T1</accession>
<dbReference type="OrthoDB" id="2534759at2759"/>
<dbReference type="InParanoid" id="A0A0H2R7T1"/>
<proteinExistence type="predicted"/>
<dbReference type="AlphaFoldDB" id="A0A0H2R7T1"/>
<dbReference type="Proteomes" id="UP000053477">
    <property type="component" value="Unassembled WGS sequence"/>
</dbReference>
<dbReference type="STRING" id="27342.A0A0H2R7T1"/>
<evidence type="ECO:0000313" key="3">
    <source>
        <dbReference type="Proteomes" id="UP000053477"/>
    </source>
</evidence>
<dbReference type="PANTHER" id="PTHR38702:SF1">
    <property type="entry name" value="CALPONIN-HOMOLOGY (CH) DOMAIN-CONTAINING PROTEIN"/>
    <property type="match status" value="1"/>
</dbReference>
<dbReference type="PANTHER" id="PTHR38702">
    <property type="entry name" value="CALPONIN-HOMOLOGY (CH) DOMAIN-CONTAINING PROTEIN"/>
    <property type="match status" value="1"/>
</dbReference>
<feature type="compositionally biased region" description="Low complexity" evidence="1">
    <location>
        <begin position="331"/>
        <end position="347"/>
    </location>
</feature>
<gene>
    <name evidence="2" type="ORF">SCHPADRAFT_945305</name>
</gene>
<keyword evidence="3" id="KW-1185">Reference proteome</keyword>
<sequence length="418" mass="45475">MLLFAPNQFYSVGGGLYVQLQFTKVEETEFNIFKACGQTHHCRGARKDDGHPVYFLREKQILRAAGSKRAFHLPPSVSILTAPSHPLLDAISRRIAVVAIHPPNAFHVRHHHAQGQRYIVDILPLFFDAPSLTPPSSIPHCAQHSTSICEGTVATYEFLANLPPSSLFSIFWLRMICWPEASDLFNAEGLALSTYLARTCSAHMSSSLALPDSFSPHRYFSIPALSSHLAGTASRRAYFVSPKPWTFINEDSIHDIAALEAHAAVEAEGGDAAAEKRTKGWTFRRTDNLRLWAAALKLRYLLPLVTPPTSSGVPTHADALKSVIAGSSTVSSSAATTPTASPAPTQTKFHIPPPNSAGLASSASAPTVAGSRRVEAAPGSVIFDAKVVARKDEGWDSMLEHVVFRWIGAVVDEERRDR</sequence>
<organism evidence="2 3">
    <name type="scientific">Schizopora paradoxa</name>
    <dbReference type="NCBI Taxonomy" id="27342"/>
    <lineage>
        <taxon>Eukaryota</taxon>
        <taxon>Fungi</taxon>
        <taxon>Dikarya</taxon>
        <taxon>Basidiomycota</taxon>
        <taxon>Agaricomycotina</taxon>
        <taxon>Agaricomycetes</taxon>
        <taxon>Hymenochaetales</taxon>
        <taxon>Schizoporaceae</taxon>
        <taxon>Schizopora</taxon>
    </lineage>
</organism>
<reference evidence="2 3" key="1">
    <citation type="submission" date="2015-04" db="EMBL/GenBank/DDBJ databases">
        <title>Complete genome sequence of Schizopora paradoxa KUC8140, a cosmopolitan wood degrader in East Asia.</title>
        <authorList>
            <consortium name="DOE Joint Genome Institute"/>
            <person name="Min B."/>
            <person name="Park H."/>
            <person name="Jang Y."/>
            <person name="Kim J.-J."/>
            <person name="Kim K.H."/>
            <person name="Pangilinan J."/>
            <person name="Lipzen A."/>
            <person name="Riley R."/>
            <person name="Grigoriev I.V."/>
            <person name="Spatafora J.W."/>
            <person name="Choi I.-G."/>
        </authorList>
    </citation>
    <scope>NUCLEOTIDE SEQUENCE [LARGE SCALE GENOMIC DNA]</scope>
    <source>
        <strain evidence="2 3">KUC8140</strain>
    </source>
</reference>
<evidence type="ECO:0000313" key="2">
    <source>
        <dbReference type="EMBL" id="KLO07397.1"/>
    </source>
</evidence>
<feature type="region of interest" description="Disordered" evidence="1">
    <location>
        <begin position="331"/>
        <end position="364"/>
    </location>
</feature>
<protein>
    <submittedName>
        <fullName evidence="2">Uncharacterized protein</fullName>
    </submittedName>
</protein>